<sequence length="117" mass="13328">MEREDRIRKYYELVDGGDVPGLVELFAPDAVYRRPGYDPLVGRDELTRFYSDQRVIRDGRHRLSEVVVQGDSGAVHGTFEGTLKNGSVVALRFADFFTFSDGGPFRSRDTFFFVQLV</sequence>
<dbReference type="PATRIC" id="fig|512565.3.peg.4952"/>
<dbReference type="eggNOG" id="COG3631">
    <property type="taxonomic scope" value="Bacteria"/>
</dbReference>
<protein>
    <submittedName>
        <fullName evidence="2">Putative SnoaL-like polyketide cyclase</fullName>
    </submittedName>
</protein>
<dbReference type="EMBL" id="AP012319">
    <property type="protein sequence ID" value="BAL90182.1"/>
    <property type="molecule type" value="Genomic_DNA"/>
</dbReference>
<dbReference type="Pfam" id="PF12680">
    <property type="entry name" value="SnoaL_2"/>
    <property type="match status" value="1"/>
</dbReference>
<dbReference type="InterPro" id="IPR032710">
    <property type="entry name" value="NTF2-like_dom_sf"/>
</dbReference>
<dbReference type="Proteomes" id="UP000007882">
    <property type="component" value="Chromosome"/>
</dbReference>
<name>I0HAZ5_ACTM4</name>
<dbReference type="RefSeq" id="WP_014445071.1">
    <property type="nucleotide sequence ID" value="NC_017093.1"/>
</dbReference>
<dbReference type="OrthoDB" id="4772778at2"/>
<dbReference type="STRING" id="512565.AMIS_49620"/>
<keyword evidence="3" id="KW-1185">Reference proteome</keyword>
<dbReference type="AlphaFoldDB" id="I0HAZ5"/>
<dbReference type="Gene3D" id="3.10.450.50">
    <property type="match status" value="1"/>
</dbReference>
<evidence type="ECO:0000313" key="3">
    <source>
        <dbReference type="Proteomes" id="UP000007882"/>
    </source>
</evidence>
<reference evidence="2 3" key="1">
    <citation type="submission" date="2012-02" db="EMBL/GenBank/DDBJ databases">
        <title>Complete genome sequence of Actinoplanes missouriensis 431 (= NBRC 102363).</title>
        <authorList>
            <person name="Ohnishi Y."/>
            <person name="Ishikawa J."/>
            <person name="Sekine M."/>
            <person name="Hosoyama A."/>
            <person name="Harada T."/>
            <person name="Narita H."/>
            <person name="Hata T."/>
            <person name="Konno Y."/>
            <person name="Tutikane K."/>
            <person name="Fujita N."/>
            <person name="Horinouchi S."/>
            <person name="Hayakawa M."/>
        </authorList>
    </citation>
    <scope>NUCLEOTIDE SEQUENCE [LARGE SCALE GENOMIC DNA]</scope>
    <source>
        <strain evidence="3">ATCC 14538 / DSM 43046 / CBS 188.64 / JCM 3121 / NBRC 102363 / NCIMB 12654 / NRRL B-3342 / UNCC 431</strain>
    </source>
</reference>
<dbReference type="SUPFAM" id="SSF54427">
    <property type="entry name" value="NTF2-like"/>
    <property type="match status" value="1"/>
</dbReference>
<gene>
    <name evidence="2" type="ordered locus">AMIS_49620</name>
</gene>
<evidence type="ECO:0000313" key="2">
    <source>
        <dbReference type="EMBL" id="BAL90182.1"/>
    </source>
</evidence>
<dbReference type="KEGG" id="ams:AMIS_49620"/>
<proteinExistence type="predicted"/>
<accession>I0HAZ5</accession>
<organism evidence="2 3">
    <name type="scientific">Actinoplanes missouriensis (strain ATCC 14538 / DSM 43046 / CBS 188.64 / JCM 3121 / NBRC 102363 / NCIMB 12654 / NRRL B-3342 / UNCC 431)</name>
    <dbReference type="NCBI Taxonomy" id="512565"/>
    <lineage>
        <taxon>Bacteria</taxon>
        <taxon>Bacillati</taxon>
        <taxon>Actinomycetota</taxon>
        <taxon>Actinomycetes</taxon>
        <taxon>Micromonosporales</taxon>
        <taxon>Micromonosporaceae</taxon>
        <taxon>Actinoplanes</taxon>
    </lineage>
</organism>
<dbReference type="HOGENOM" id="CLU_147287_1_0_11"/>
<evidence type="ECO:0000259" key="1">
    <source>
        <dbReference type="Pfam" id="PF12680"/>
    </source>
</evidence>
<feature type="domain" description="SnoaL-like" evidence="1">
    <location>
        <begin position="7"/>
        <end position="102"/>
    </location>
</feature>
<dbReference type="InterPro" id="IPR037401">
    <property type="entry name" value="SnoaL-like"/>
</dbReference>